<dbReference type="SUPFAM" id="SSF47473">
    <property type="entry name" value="EF-hand"/>
    <property type="match status" value="1"/>
</dbReference>
<accession>A0A9D4LT27</accession>
<dbReference type="InterPro" id="IPR018247">
    <property type="entry name" value="EF_Hand_1_Ca_BS"/>
</dbReference>
<feature type="domain" description="EF-hand" evidence="2">
    <location>
        <begin position="48"/>
        <end position="83"/>
    </location>
</feature>
<evidence type="ECO:0000259" key="2">
    <source>
        <dbReference type="PROSITE" id="PS50222"/>
    </source>
</evidence>
<dbReference type="Gene3D" id="1.10.238.10">
    <property type="entry name" value="EF-hand"/>
    <property type="match status" value="1"/>
</dbReference>
<sequence length="147" mass="16721">MMSHIDNFWAKSLFFTNEPDWSKILQLEDFISSRRKAYEQDSKAVRDTIHQAIMSFISAGDTSGTGRLSFDEFKKLHEALNHKDEKFIKAMFDAIGSDADGRVSNVQISDFYTELTMGADATKHKQYPAALAAAGFMLYAKRQFNFT</sequence>
<evidence type="ECO:0000313" key="4">
    <source>
        <dbReference type="Proteomes" id="UP000828390"/>
    </source>
</evidence>
<proteinExistence type="predicted"/>
<evidence type="ECO:0000313" key="3">
    <source>
        <dbReference type="EMBL" id="KAH3863695.1"/>
    </source>
</evidence>
<keyword evidence="4" id="KW-1185">Reference proteome</keyword>
<name>A0A9D4LT27_DREPO</name>
<dbReference type="InterPro" id="IPR002048">
    <property type="entry name" value="EF_hand_dom"/>
</dbReference>
<reference evidence="3" key="2">
    <citation type="submission" date="2020-11" db="EMBL/GenBank/DDBJ databases">
        <authorList>
            <person name="McCartney M.A."/>
            <person name="Auch B."/>
            <person name="Kono T."/>
            <person name="Mallez S."/>
            <person name="Becker A."/>
            <person name="Gohl D.M."/>
            <person name="Silverstein K.A.T."/>
            <person name="Koren S."/>
            <person name="Bechman K.B."/>
            <person name="Herman A."/>
            <person name="Abrahante J.E."/>
            <person name="Garbe J."/>
        </authorList>
    </citation>
    <scope>NUCLEOTIDE SEQUENCE</scope>
    <source>
        <strain evidence="3">Duluth1</strain>
        <tissue evidence="3">Whole animal</tissue>
    </source>
</reference>
<dbReference type="InterPro" id="IPR011992">
    <property type="entry name" value="EF-hand-dom_pair"/>
</dbReference>
<gene>
    <name evidence="3" type="ORF">DPMN_026685</name>
</gene>
<protein>
    <recommendedName>
        <fullName evidence="2">EF-hand domain-containing protein</fullName>
    </recommendedName>
</protein>
<dbReference type="AlphaFoldDB" id="A0A9D4LT27"/>
<comment type="caution">
    <text evidence="3">The sequence shown here is derived from an EMBL/GenBank/DDBJ whole genome shotgun (WGS) entry which is preliminary data.</text>
</comment>
<dbReference type="GO" id="GO:0005509">
    <property type="term" value="F:calcium ion binding"/>
    <property type="evidence" value="ECO:0007669"/>
    <property type="project" value="InterPro"/>
</dbReference>
<dbReference type="PROSITE" id="PS50222">
    <property type="entry name" value="EF_HAND_2"/>
    <property type="match status" value="1"/>
</dbReference>
<organism evidence="3 4">
    <name type="scientific">Dreissena polymorpha</name>
    <name type="common">Zebra mussel</name>
    <name type="synonym">Mytilus polymorpha</name>
    <dbReference type="NCBI Taxonomy" id="45954"/>
    <lineage>
        <taxon>Eukaryota</taxon>
        <taxon>Metazoa</taxon>
        <taxon>Spiralia</taxon>
        <taxon>Lophotrochozoa</taxon>
        <taxon>Mollusca</taxon>
        <taxon>Bivalvia</taxon>
        <taxon>Autobranchia</taxon>
        <taxon>Heteroconchia</taxon>
        <taxon>Euheterodonta</taxon>
        <taxon>Imparidentia</taxon>
        <taxon>Neoheterodontei</taxon>
        <taxon>Myida</taxon>
        <taxon>Dreissenoidea</taxon>
        <taxon>Dreissenidae</taxon>
        <taxon>Dreissena</taxon>
    </lineage>
</organism>
<reference evidence="3" key="1">
    <citation type="journal article" date="2019" name="bioRxiv">
        <title>The Genome of the Zebra Mussel, Dreissena polymorpha: A Resource for Invasive Species Research.</title>
        <authorList>
            <person name="McCartney M.A."/>
            <person name="Auch B."/>
            <person name="Kono T."/>
            <person name="Mallez S."/>
            <person name="Zhang Y."/>
            <person name="Obille A."/>
            <person name="Becker A."/>
            <person name="Abrahante J.E."/>
            <person name="Garbe J."/>
            <person name="Badalamenti J.P."/>
            <person name="Herman A."/>
            <person name="Mangelson H."/>
            <person name="Liachko I."/>
            <person name="Sullivan S."/>
            <person name="Sone E.D."/>
            <person name="Koren S."/>
            <person name="Silverstein K.A.T."/>
            <person name="Beckman K.B."/>
            <person name="Gohl D.M."/>
        </authorList>
    </citation>
    <scope>NUCLEOTIDE SEQUENCE</scope>
    <source>
        <strain evidence="3">Duluth1</strain>
        <tissue evidence="3">Whole animal</tissue>
    </source>
</reference>
<dbReference type="Proteomes" id="UP000828390">
    <property type="component" value="Unassembled WGS sequence"/>
</dbReference>
<dbReference type="PROSITE" id="PS00018">
    <property type="entry name" value="EF_HAND_1"/>
    <property type="match status" value="1"/>
</dbReference>
<evidence type="ECO:0000256" key="1">
    <source>
        <dbReference type="ARBA" id="ARBA00022837"/>
    </source>
</evidence>
<dbReference type="EMBL" id="JAIWYP010000002">
    <property type="protein sequence ID" value="KAH3863695.1"/>
    <property type="molecule type" value="Genomic_DNA"/>
</dbReference>
<keyword evidence="1" id="KW-0106">Calcium</keyword>